<keyword evidence="1" id="KW-0805">Transcription regulation</keyword>
<dbReference type="AlphaFoldDB" id="D9ST70"/>
<protein>
    <submittedName>
        <fullName evidence="5">Transcriptional regulator, AraC family</fullName>
    </submittedName>
</protein>
<evidence type="ECO:0000256" key="1">
    <source>
        <dbReference type="ARBA" id="ARBA00023015"/>
    </source>
</evidence>
<dbReference type="Pfam" id="PF02311">
    <property type="entry name" value="AraC_binding"/>
    <property type="match status" value="1"/>
</dbReference>
<dbReference type="RefSeq" id="WP_010076472.1">
    <property type="nucleotide sequence ID" value="NC_014393.1"/>
</dbReference>
<sequence length="292" mass="34070">MKSKILLKEKATHGTALIPIAIRHLNYAEGLENFFYLHWHSEFEFVYILSGAILYSIEDKEYCVKAGEGLFIHSNQLHAARSFNGMPCEACVVLFHPNLFGHNKQSSTYSKFIYPILEGDLVFENYFKCEEEWQRLVMKLLSELDDLKYENVSENELLLKSKIFEIWHLCYKNSVALAPQGRKNRNYKLERMQPVLNYIHENYKEEITLMALAKILPMSEGQFCHAFKEVMNISPIAYVIRHRILQSCTLLTETDWKIADIARNVGFNNISYFNREFIKAIGCSPSKYRLEG</sequence>
<dbReference type="GO" id="GO:0003700">
    <property type="term" value="F:DNA-binding transcription factor activity"/>
    <property type="evidence" value="ECO:0007669"/>
    <property type="project" value="InterPro"/>
</dbReference>
<accession>D9ST70</accession>
<dbReference type="PRINTS" id="PR00032">
    <property type="entry name" value="HTHARAC"/>
</dbReference>
<dbReference type="PANTHER" id="PTHR43280:SF28">
    <property type="entry name" value="HTH-TYPE TRANSCRIPTIONAL ACTIVATOR RHAS"/>
    <property type="match status" value="1"/>
</dbReference>
<dbReference type="InterPro" id="IPR014710">
    <property type="entry name" value="RmlC-like_jellyroll"/>
</dbReference>
<dbReference type="CDD" id="cd02208">
    <property type="entry name" value="cupin_RmlC-like"/>
    <property type="match status" value="1"/>
</dbReference>
<dbReference type="GO" id="GO:0043565">
    <property type="term" value="F:sequence-specific DNA binding"/>
    <property type="evidence" value="ECO:0007669"/>
    <property type="project" value="InterPro"/>
</dbReference>
<evidence type="ECO:0000313" key="6">
    <source>
        <dbReference type="Proteomes" id="UP000002730"/>
    </source>
</evidence>
<dbReference type="KEGG" id="ccb:Clocel_0916"/>
<dbReference type="InterPro" id="IPR018060">
    <property type="entry name" value="HTH_AraC"/>
</dbReference>
<evidence type="ECO:0000259" key="4">
    <source>
        <dbReference type="PROSITE" id="PS01124"/>
    </source>
</evidence>
<dbReference type="OrthoDB" id="9791615at2"/>
<dbReference type="InterPro" id="IPR011051">
    <property type="entry name" value="RmlC_Cupin_sf"/>
</dbReference>
<evidence type="ECO:0000256" key="3">
    <source>
        <dbReference type="ARBA" id="ARBA00023163"/>
    </source>
</evidence>
<dbReference type="Proteomes" id="UP000002730">
    <property type="component" value="Chromosome"/>
</dbReference>
<dbReference type="Pfam" id="PF12833">
    <property type="entry name" value="HTH_18"/>
    <property type="match status" value="1"/>
</dbReference>
<dbReference type="PANTHER" id="PTHR43280">
    <property type="entry name" value="ARAC-FAMILY TRANSCRIPTIONAL REGULATOR"/>
    <property type="match status" value="1"/>
</dbReference>
<reference evidence="5 6" key="1">
    <citation type="submission" date="2010-08" db="EMBL/GenBank/DDBJ databases">
        <title>Complete sequence of Clostridium cellulovorans 743B.</title>
        <authorList>
            <consortium name="US DOE Joint Genome Institute"/>
            <person name="Lucas S."/>
            <person name="Copeland A."/>
            <person name="Lapidus A."/>
            <person name="Cheng J.-F."/>
            <person name="Bruce D."/>
            <person name="Goodwin L."/>
            <person name="Pitluck S."/>
            <person name="Chertkov O."/>
            <person name="Detter J.C."/>
            <person name="Han C."/>
            <person name="Tapia R."/>
            <person name="Land M."/>
            <person name="Hauser L."/>
            <person name="Chang Y.-J."/>
            <person name="Jeffries C."/>
            <person name="Kyrpides N."/>
            <person name="Ivanova N."/>
            <person name="Mikhailova N."/>
            <person name="Hemme C.L."/>
            <person name="Woyke T."/>
        </authorList>
    </citation>
    <scope>NUCLEOTIDE SEQUENCE [LARGE SCALE GENOMIC DNA]</scope>
    <source>
        <strain evidence="6">ATCC 35296 / DSM 3052 / OCM 3 / 743B</strain>
    </source>
</reference>
<dbReference type="PROSITE" id="PS00041">
    <property type="entry name" value="HTH_ARAC_FAMILY_1"/>
    <property type="match status" value="1"/>
</dbReference>
<dbReference type="InterPro" id="IPR003313">
    <property type="entry name" value="AraC-bd"/>
</dbReference>
<dbReference type="SUPFAM" id="SSF51182">
    <property type="entry name" value="RmlC-like cupins"/>
    <property type="match status" value="1"/>
</dbReference>
<dbReference type="Gene3D" id="1.10.10.60">
    <property type="entry name" value="Homeodomain-like"/>
    <property type="match status" value="2"/>
</dbReference>
<name>D9ST70_CLOC7</name>
<dbReference type="eggNOG" id="COG2207">
    <property type="taxonomic scope" value="Bacteria"/>
</dbReference>
<proteinExistence type="predicted"/>
<dbReference type="HOGENOM" id="CLU_000445_88_3_9"/>
<evidence type="ECO:0000313" key="5">
    <source>
        <dbReference type="EMBL" id="ADL50686.1"/>
    </source>
</evidence>
<dbReference type="InterPro" id="IPR009057">
    <property type="entry name" value="Homeodomain-like_sf"/>
</dbReference>
<gene>
    <name evidence="5" type="ordered locus">Clocel_0916</name>
</gene>
<keyword evidence="2" id="KW-0238">DNA-binding</keyword>
<dbReference type="InterPro" id="IPR020449">
    <property type="entry name" value="Tscrpt_reg_AraC-type_HTH"/>
</dbReference>
<dbReference type="EMBL" id="CP002160">
    <property type="protein sequence ID" value="ADL50686.1"/>
    <property type="molecule type" value="Genomic_DNA"/>
</dbReference>
<dbReference type="SMART" id="SM00342">
    <property type="entry name" value="HTH_ARAC"/>
    <property type="match status" value="1"/>
</dbReference>
<keyword evidence="6" id="KW-1185">Reference proteome</keyword>
<dbReference type="Gene3D" id="2.60.120.10">
    <property type="entry name" value="Jelly Rolls"/>
    <property type="match status" value="1"/>
</dbReference>
<dbReference type="PROSITE" id="PS01124">
    <property type="entry name" value="HTH_ARAC_FAMILY_2"/>
    <property type="match status" value="1"/>
</dbReference>
<dbReference type="SUPFAM" id="SSF46689">
    <property type="entry name" value="Homeodomain-like"/>
    <property type="match status" value="2"/>
</dbReference>
<dbReference type="InterPro" id="IPR018062">
    <property type="entry name" value="HTH_AraC-typ_CS"/>
</dbReference>
<evidence type="ECO:0000256" key="2">
    <source>
        <dbReference type="ARBA" id="ARBA00023125"/>
    </source>
</evidence>
<dbReference type="STRING" id="573061.Clocel_0916"/>
<keyword evidence="3" id="KW-0804">Transcription</keyword>
<organism evidence="5 6">
    <name type="scientific">Clostridium cellulovorans (strain ATCC 35296 / DSM 3052 / OCM 3 / 743B)</name>
    <dbReference type="NCBI Taxonomy" id="573061"/>
    <lineage>
        <taxon>Bacteria</taxon>
        <taxon>Bacillati</taxon>
        <taxon>Bacillota</taxon>
        <taxon>Clostridia</taxon>
        <taxon>Eubacteriales</taxon>
        <taxon>Clostridiaceae</taxon>
        <taxon>Clostridium</taxon>
    </lineage>
</organism>
<feature type="domain" description="HTH araC/xylS-type" evidence="4">
    <location>
        <begin position="193"/>
        <end position="291"/>
    </location>
</feature>